<dbReference type="Proteomes" id="UP000274786">
    <property type="component" value="Unassembled WGS sequence"/>
</dbReference>
<organism evidence="2 3">
    <name type="scientific">Stenotrophomonas rhizophila</name>
    <dbReference type="NCBI Taxonomy" id="216778"/>
    <lineage>
        <taxon>Bacteria</taxon>
        <taxon>Pseudomonadati</taxon>
        <taxon>Pseudomonadota</taxon>
        <taxon>Gammaproteobacteria</taxon>
        <taxon>Lysobacterales</taxon>
        <taxon>Lysobacteraceae</taxon>
        <taxon>Stenotrophomonas</taxon>
    </lineage>
</organism>
<evidence type="ECO:0000313" key="3">
    <source>
        <dbReference type="Proteomes" id="UP000274786"/>
    </source>
</evidence>
<gene>
    <name evidence="2" type="ORF">BCL79_1404</name>
</gene>
<protein>
    <submittedName>
        <fullName evidence="2">Uncharacterized protein (TIGR02284 family)</fullName>
    </submittedName>
</protein>
<feature type="domain" description="DUF2383" evidence="1">
    <location>
        <begin position="9"/>
        <end position="116"/>
    </location>
</feature>
<evidence type="ECO:0000313" key="2">
    <source>
        <dbReference type="EMBL" id="RLK57002.1"/>
    </source>
</evidence>
<accession>A0A498CTU9</accession>
<dbReference type="InterPro" id="IPR012347">
    <property type="entry name" value="Ferritin-like"/>
</dbReference>
<dbReference type="EMBL" id="RCDC01000004">
    <property type="protein sequence ID" value="RLK57002.1"/>
    <property type="molecule type" value="Genomic_DNA"/>
</dbReference>
<dbReference type="InterPro" id="IPR019052">
    <property type="entry name" value="DUF2383"/>
</dbReference>
<dbReference type="Gene3D" id="1.20.1260.10">
    <property type="match status" value="1"/>
</dbReference>
<evidence type="ECO:0000259" key="1">
    <source>
        <dbReference type="Pfam" id="PF09537"/>
    </source>
</evidence>
<reference evidence="2 3" key="1">
    <citation type="submission" date="2018-10" db="EMBL/GenBank/DDBJ databases">
        <title>Comparative analysis of microorganisms from saline springs in Andes Mountain Range, Colombia.</title>
        <authorList>
            <person name="Rubin E."/>
        </authorList>
    </citation>
    <scope>NUCLEOTIDE SEQUENCE [LARGE SCALE GENOMIC DNA]</scope>
    <source>
        <strain evidence="2 3">USBA GBX 843</strain>
    </source>
</reference>
<dbReference type="Pfam" id="PF09537">
    <property type="entry name" value="DUF2383"/>
    <property type="match status" value="1"/>
</dbReference>
<dbReference type="AlphaFoldDB" id="A0A498CTU9"/>
<dbReference type="OrthoDB" id="6052342at2"/>
<comment type="caution">
    <text evidence="2">The sequence shown here is derived from an EMBL/GenBank/DDBJ whole genome shotgun (WGS) entry which is preliminary data.</text>
</comment>
<dbReference type="RefSeq" id="WP_121039116.1">
    <property type="nucleotide sequence ID" value="NZ_RCDC01000004.1"/>
</dbReference>
<name>A0A498CTU9_9GAMM</name>
<sequence length="156" mass="16733">MSTVQSGHAIRELNQIIGIARDGHDIYARAVADDGTQDPQLNALMMRMAAAKMQVIDGVTRLVGDAGGQPARHRTLAGSLRGSFGRLGTVLGDAGIQYASESQAAEARLVRALEVAARDGALTAHARRTLNGMLLETRLGWDDMRQEVDELRGRDA</sequence>
<proteinExistence type="predicted"/>